<reference evidence="1" key="1">
    <citation type="journal article" date="2018" name="Virology">
        <title>A giant virus infecting green algae encodes key fermentation genes.</title>
        <authorList>
            <person name="Schvarcz C.R."/>
            <person name="Steward G.F."/>
        </authorList>
    </citation>
    <scope>NUCLEOTIDE SEQUENCE [LARGE SCALE GENOMIC DNA]</scope>
</reference>
<accession>A0A2P0VNW7</accession>
<dbReference type="Proteomes" id="UP000244773">
    <property type="component" value="Segment"/>
</dbReference>
<organism evidence="1">
    <name type="scientific">Tetraselmis virus 1</name>
    <dbReference type="NCBI Taxonomy" id="2060617"/>
    <lineage>
        <taxon>Viruses</taxon>
        <taxon>Varidnaviria</taxon>
        <taxon>Bamfordvirae</taxon>
        <taxon>Nucleocytoviricota</taxon>
        <taxon>Megaviricetes</taxon>
        <taxon>Imitervirales</taxon>
        <taxon>Allomimiviridae</taxon>
        <taxon>Oceanusvirus</taxon>
        <taxon>Oceanusvirus kaneohense</taxon>
    </lineage>
</organism>
<evidence type="ECO:0000313" key="1">
    <source>
        <dbReference type="EMBL" id="AUF82606.1"/>
    </source>
</evidence>
<proteinExistence type="predicted"/>
<dbReference type="EMBL" id="KY322437">
    <property type="protein sequence ID" value="AUF82606.1"/>
    <property type="molecule type" value="Genomic_DNA"/>
</dbReference>
<evidence type="ECO:0000313" key="2">
    <source>
        <dbReference type="Proteomes" id="UP000244773"/>
    </source>
</evidence>
<sequence length="159" mass="18307">MPVYYVDVDSRNISANHTTSDYVVELTETLKNVISIELQYGVFNKTGVENYAVLSIGELPKTSRVGNISYNGESFTIIPLTQTRTIYSPALFYPSYMGFDLPIERLRKLSIQFRNYQGELEPIGEHSMLFKITTTIRSETFDTQYPERWNKSDIMFTGM</sequence>
<name>A0A2P0VNW7_9VIRU</name>
<protein>
    <submittedName>
        <fullName evidence="1">Uncharacterized protein</fullName>
    </submittedName>
</protein>
<keyword evidence="2" id="KW-1185">Reference proteome</keyword>
<gene>
    <name evidence="1" type="ORF">TetV_524</name>
</gene>